<gene>
    <name evidence="3" type="ORF">BSL78_22186</name>
</gene>
<feature type="domain" description="DUF5745" evidence="2">
    <location>
        <begin position="60"/>
        <end position="116"/>
    </location>
</feature>
<evidence type="ECO:0000313" key="3">
    <source>
        <dbReference type="EMBL" id="PIK40957.1"/>
    </source>
</evidence>
<feature type="compositionally biased region" description="Polar residues" evidence="1">
    <location>
        <begin position="396"/>
        <end position="412"/>
    </location>
</feature>
<feature type="region of interest" description="Disordered" evidence="1">
    <location>
        <begin position="396"/>
        <end position="422"/>
    </location>
</feature>
<feature type="region of interest" description="Disordered" evidence="1">
    <location>
        <begin position="214"/>
        <end position="382"/>
    </location>
</feature>
<proteinExistence type="predicted"/>
<evidence type="ECO:0000256" key="1">
    <source>
        <dbReference type="SAM" id="MobiDB-lite"/>
    </source>
</evidence>
<feature type="region of interest" description="Disordered" evidence="1">
    <location>
        <begin position="546"/>
        <end position="667"/>
    </location>
</feature>
<feature type="compositionally biased region" description="Basic and acidic residues" evidence="1">
    <location>
        <begin position="262"/>
        <end position="282"/>
    </location>
</feature>
<dbReference type="OrthoDB" id="545730at2759"/>
<dbReference type="PANTHER" id="PTHR22545:SF0">
    <property type="entry name" value="CENTROSOMAL PROTEIN OF 95 KDA"/>
    <property type="match status" value="1"/>
</dbReference>
<dbReference type="GO" id="GO:0000922">
    <property type="term" value="C:spindle pole"/>
    <property type="evidence" value="ECO:0007669"/>
    <property type="project" value="InterPro"/>
</dbReference>
<feature type="compositionally biased region" description="Basic and acidic residues" evidence="1">
    <location>
        <begin position="365"/>
        <end position="378"/>
    </location>
</feature>
<dbReference type="PANTHER" id="PTHR22545">
    <property type="entry name" value="CENTROSOMAL PROTEIN OF 95 KDA"/>
    <property type="match status" value="1"/>
</dbReference>
<dbReference type="AlphaFoldDB" id="A0A2G8JYX2"/>
<evidence type="ECO:0000313" key="4">
    <source>
        <dbReference type="Proteomes" id="UP000230750"/>
    </source>
</evidence>
<dbReference type="InterPro" id="IPR026619">
    <property type="entry name" value="CEP95"/>
</dbReference>
<organism evidence="3 4">
    <name type="scientific">Stichopus japonicus</name>
    <name type="common">Sea cucumber</name>
    <dbReference type="NCBI Taxonomy" id="307972"/>
    <lineage>
        <taxon>Eukaryota</taxon>
        <taxon>Metazoa</taxon>
        <taxon>Echinodermata</taxon>
        <taxon>Eleutherozoa</taxon>
        <taxon>Echinozoa</taxon>
        <taxon>Holothuroidea</taxon>
        <taxon>Aspidochirotacea</taxon>
        <taxon>Aspidochirotida</taxon>
        <taxon>Stichopodidae</taxon>
        <taxon>Apostichopus</taxon>
    </lineage>
</organism>
<accession>A0A2G8JYX2</accession>
<comment type="caution">
    <text evidence="3">The sequence shown here is derived from an EMBL/GenBank/DDBJ whole genome shotgun (WGS) entry which is preliminary data.</text>
</comment>
<keyword evidence="4" id="KW-1185">Reference proteome</keyword>
<sequence>MDIPSSSSSEYGEYQTGFIETANEFLLKYGLDRVSDLAEVTASVFVTVYELILGDRLEGVIKDVVTREDEINNIQRLIDSLANDFLHCDLSHITGVAVADGHVTSIQYLLEIFLALEAFLMEQISLDSSSHADAPQEEDLDVVTMGTAHAISEVLREEGIGSPPTKDDRETSIRSLDSRLPSSISGGDLEQHQIESDLSMEELINLGDRAVYGQSYPQRNLPPSTSAPPHDHRDRVPRTEQDYPIPSWDETGAKPSYSYRDQMSRRDPVTCRDQNQFRRDDISESGNLQRGLDGRSLEARPAHQRNPQTSRHVHRSRELDRENQQCAIKERSRSKPLYISSHQNQPSKVSPMPDTVTGAVQKKSHRDEDGASEGKEKQSNLATSLDSYLSVNASSRPSAAHSMNTTSSTVSSAAWPEPPSSKDRYALNAELASVGTGIPRTNQESRKVPTQQHTHTHHHYHQPVVFEADRDGRRPAPGGSLPISRPPSDRAYPLCRHPLHRVHQQLGLHPSQYLLNVNVITLQLILKKDYPSRDAFISLTPPAKLPREQSKKKAKQENTAPCLGARSGKNVPRDRKAANANTCDAKMKRDRQIAKSRSWDNDNLERSERTADERSLHMKNHRKSKSVETEGRREPGPSKMRAKSLQQQHPGRKVAFHLEDEDGEEDDETLAKLAVLSKLRQV</sequence>
<dbReference type="Pfam" id="PF19016">
    <property type="entry name" value="DUF5745"/>
    <property type="match status" value="1"/>
</dbReference>
<evidence type="ECO:0000259" key="2">
    <source>
        <dbReference type="Pfam" id="PF19016"/>
    </source>
</evidence>
<dbReference type="InterPro" id="IPR044039">
    <property type="entry name" value="DUF5745"/>
</dbReference>
<feature type="compositionally biased region" description="Basic and acidic residues" evidence="1">
    <location>
        <begin position="154"/>
        <end position="172"/>
    </location>
</feature>
<feature type="compositionally biased region" description="Basic and acidic residues" evidence="1">
    <location>
        <begin position="625"/>
        <end position="636"/>
    </location>
</feature>
<name>A0A2G8JYX2_STIJA</name>
<feature type="compositionally biased region" description="Basic and acidic residues" evidence="1">
    <location>
        <begin position="229"/>
        <end position="241"/>
    </location>
</feature>
<feature type="region of interest" description="Disordered" evidence="1">
    <location>
        <begin position="154"/>
        <end position="189"/>
    </location>
</feature>
<reference evidence="3 4" key="1">
    <citation type="journal article" date="2017" name="PLoS Biol.">
        <title>The sea cucumber genome provides insights into morphological evolution and visceral regeneration.</title>
        <authorList>
            <person name="Zhang X."/>
            <person name="Sun L."/>
            <person name="Yuan J."/>
            <person name="Sun Y."/>
            <person name="Gao Y."/>
            <person name="Zhang L."/>
            <person name="Li S."/>
            <person name="Dai H."/>
            <person name="Hamel J.F."/>
            <person name="Liu C."/>
            <person name="Yu Y."/>
            <person name="Liu S."/>
            <person name="Lin W."/>
            <person name="Guo K."/>
            <person name="Jin S."/>
            <person name="Xu P."/>
            <person name="Storey K.B."/>
            <person name="Huan P."/>
            <person name="Zhang T."/>
            <person name="Zhou Y."/>
            <person name="Zhang J."/>
            <person name="Lin C."/>
            <person name="Li X."/>
            <person name="Xing L."/>
            <person name="Huo D."/>
            <person name="Sun M."/>
            <person name="Wang L."/>
            <person name="Mercier A."/>
            <person name="Li F."/>
            <person name="Yang H."/>
            <person name="Xiang J."/>
        </authorList>
    </citation>
    <scope>NUCLEOTIDE SEQUENCE [LARGE SCALE GENOMIC DNA]</scope>
    <source>
        <strain evidence="3">Shaxun</strain>
        <tissue evidence="3">Muscle</tissue>
    </source>
</reference>
<feature type="compositionally biased region" description="Basic and acidic residues" evidence="1">
    <location>
        <begin position="316"/>
        <end position="333"/>
    </location>
</feature>
<dbReference type="EMBL" id="MRZV01001067">
    <property type="protein sequence ID" value="PIK40957.1"/>
    <property type="molecule type" value="Genomic_DNA"/>
</dbReference>
<feature type="compositionally biased region" description="Polar residues" evidence="1">
    <location>
        <begin position="215"/>
        <end position="224"/>
    </location>
</feature>
<feature type="region of interest" description="Disordered" evidence="1">
    <location>
        <begin position="434"/>
        <end position="489"/>
    </location>
</feature>
<feature type="compositionally biased region" description="Basic and acidic residues" evidence="1">
    <location>
        <begin position="585"/>
        <end position="616"/>
    </location>
</feature>
<protein>
    <submittedName>
        <fullName evidence="3">Putative centrosomal protein</fullName>
    </submittedName>
</protein>
<dbReference type="GO" id="GO:0005813">
    <property type="term" value="C:centrosome"/>
    <property type="evidence" value="ECO:0007669"/>
    <property type="project" value="InterPro"/>
</dbReference>
<feature type="compositionally biased region" description="Basic and acidic residues" evidence="1">
    <location>
        <begin position="292"/>
        <end position="301"/>
    </location>
</feature>
<dbReference type="Proteomes" id="UP000230750">
    <property type="component" value="Unassembled WGS sequence"/>
</dbReference>